<gene>
    <name evidence="2" type="ORF">DFR45_1099</name>
</gene>
<dbReference type="AlphaFoldDB" id="A0A369AFS3"/>
<name>A0A369AFS3_9BURK</name>
<protein>
    <submittedName>
        <fullName evidence="2">Uncharacterized protein DUF3619</fullName>
    </submittedName>
</protein>
<dbReference type="InterPro" id="IPR022064">
    <property type="entry name" value="DUF3619"/>
</dbReference>
<evidence type="ECO:0000313" key="3">
    <source>
        <dbReference type="Proteomes" id="UP000252174"/>
    </source>
</evidence>
<comment type="caution">
    <text evidence="2">The sequence shown here is derived from an EMBL/GenBank/DDBJ whole genome shotgun (WGS) entry which is preliminary data.</text>
</comment>
<keyword evidence="1" id="KW-0472">Membrane</keyword>
<feature type="transmembrane region" description="Helical" evidence="1">
    <location>
        <begin position="103"/>
        <end position="124"/>
    </location>
</feature>
<reference evidence="2 3" key="1">
    <citation type="submission" date="2018-07" db="EMBL/GenBank/DDBJ databases">
        <title>Genomic Encyclopedia of Type Strains, Phase IV (KMG-IV): sequencing the most valuable type-strain genomes for metagenomic binning, comparative biology and taxonomic classification.</title>
        <authorList>
            <person name="Goeker M."/>
        </authorList>
    </citation>
    <scope>NUCLEOTIDE SEQUENCE [LARGE SCALE GENOMIC DNA]</scope>
    <source>
        <strain evidence="2 3">DSM 100911</strain>
    </source>
</reference>
<accession>A0A369AFS3</accession>
<proteinExistence type="predicted"/>
<dbReference type="Proteomes" id="UP000252174">
    <property type="component" value="Unassembled WGS sequence"/>
</dbReference>
<dbReference type="EMBL" id="QPJU01000009">
    <property type="protein sequence ID" value="RCX08190.1"/>
    <property type="molecule type" value="Genomic_DNA"/>
</dbReference>
<keyword evidence="1" id="KW-1133">Transmembrane helix</keyword>
<keyword evidence="3" id="KW-1185">Reference proteome</keyword>
<dbReference type="Pfam" id="PF12279">
    <property type="entry name" value="DUF3619"/>
    <property type="match status" value="1"/>
</dbReference>
<evidence type="ECO:0000256" key="1">
    <source>
        <dbReference type="SAM" id="Phobius"/>
    </source>
</evidence>
<evidence type="ECO:0000313" key="2">
    <source>
        <dbReference type="EMBL" id="RCX08190.1"/>
    </source>
</evidence>
<dbReference type="RefSeq" id="WP_114483937.1">
    <property type="nucleotide sequence ID" value="NZ_QPJU01000009.1"/>
</dbReference>
<organism evidence="2 3">
    <name type="scientific">Extensimonas vulgaris</name>
    <dbReference type="NCBI Taxonomy" id="1031594"/>
    <lineage>
        <taxon>Bacteria</taxon>
        <taxon>Pseudomonadati</taxon>
        <taxon>Pseudomonadota</taxon>
        <taxon>Betaproteobacteria</taxon>
        <taxon>Burkholderiales</taxon>
        <taxon>Comamonadaceae</taxon>
        <taxon>Extensimonas</taxon>
    </lineage>
</organism>
<keyword evidence="1" id="KW-0812">Transmembrane</keyword>
<sequence length="169" mass="18021">MNPARSHSSSVSSADAAAERFARRVTARLEHGTQDLPYEISERLRAARMQALAKRKVALAPKREQVRGLAPATAPVHVAASGGTAAWGHGGRSGRGAGHERGAWWNALVSAVPILALLIGLVVINDTQEELNTHEIAEVDSALLADELPPSAYTDPGFVQFLKTSTENR</sequence>
<dbReference type="OrthoDB" id="8562153at2"/>